<feature type="transmembrane region" description="Helical" evidence="6">
    <location>
        <begin position="229"/>
        <end position="257"/>
    </location>
</feature>
<dbReference type="GO" id="GO:0016020">
    <property type="term" value="C:membrane"/>
    <property type="evidence" value="ECO:0007669"/>
    <property type="project" value="UniProtKB-SubCell"/>
</dbReference>
<evidence type="ECO:0000256" key="5">
    <source>
        <dbReference type="ARBA" id="ARBA00023136"/>
    </source>
</evidence>
<dbReference type="PANTHER" id="PTHR21716:SF62">
    <property type="entry name" value="TRANSPORT PROTEIN YDBI-RELATED"/>
    <property type="match status" value="1"/>
</dbReference>
<dbReference type="GO" id="GO:0055085">
    <property type="term" value="P:transmembrane transport"/>
    <property type="evidence" value="ECO:0007669"/>
    <property type="project" value="TreeGrafter"/>
</dbReference>
<feature type="transmembrane region" description="Helical" evidence="6">
    <location>
        <begin position="295"/>
        <end position="328"/>
    </location>
</feature>
<dbReference type="Proteomes" id="UP000286288">
    <property type="component" value="Unassembled WGS sequence"/>
</dbReference>
<dbReference type="EMBL" id="QRMZ01000003">
    <property type="protein sequence ID" value="RHK07623.1"/>
    <property type="molecule type" value="Genomic_DNA"/>
</dbReference>
<dbReference type="Pfam" id="PF01594">
    <property type="entry name" value="AI-2E_transport"/>
    <property type="match status" value="1"/>
</dbReference>
<sequence>MKYYNAFLQNLVLRRWTVLFMLAGILFLFRSMMTILLLTFIFTYLIYRLVLLLHRKSRLPIKLTSILTYSLIVFILYLVATNYVPIIIKQSVQLVNSVADFYQRTDSNNELIEYVLNLLQTSEYIQKLQSGVLVVINYLYNFGELALTVLISFLLSFFFMIDNKKTVAFSRLFLQGRGAWFFEDVYYLGAKFTRAFGNVIETQLVIALVNTAITVFALAVMGFPQLLSLALMIFFLSLIPVAGVIISCIPLTFIAYSIGGFTDVIYILLIIVFVHALESYILNPRLMANKTEIPMFYTFILLYLSEHLFGLWGLIIGIPLFTFFLDLMNVKEIPRLRKKTDDTLQDQ</sequence>
<evidence type="ECO:0000313" key="7">
    <source>
        <dbReference type="EMBL" id="RHK07623.1"/>
    </source>
</evidence>
<organism evidence="7 8">
    <name type="scientific">Enterococcus casseliflavus</name>
    <name type="common">Enterococcus flavescens</name>
    <dbReference type="NCBI Taxonomy" id="37734"/>
    <lineage>
        <taxon>Bacteria</taxon>
        <taxon>Bacillati</taxon>
        <taxon>Bacillota</taxon>
        <taxon>Bacilli</taxon>
        <taxon>Lactobacillales</taxon>
        <taxon>Enterococcaceae</taxon>
        <taxon>Enterococcus</taxon>
    </lineage>
</organism>
<dbReference type="AlphaFoldDB" id="A0A415EWK1"/>
<dbReference type="PANTHER" id="PTHR21716">
    <property type="entry name" value="TRANSMEMBRANE PROTEIN"/>
    <property type="match status" value="1"/>
</dbReference>
<dbReference type="InterPro" id="IPR002549">
    <property type="entry name" value="AI-2E-like"/>
</dbReference>
<feature type="transmembrane region" description="Helical" evidence="6">
    <location>
        <begin position="204"/>
        <end position="223"/>
    </location>
</feature>
<keyword evidence="3 6" id="KW-0812">Transmembrane</keyword>
<comment type="subcellular location">
    <subcellularLocation>
        <location evidence="1">Membrane</location>
        <topology evidence="1">Multi-pass membrane protein</topology>
    </subcellularLocation>
</comment>
<feature type="transmembrane region" description="Helical" evidence="6">
    <location>
        <begin position="12"/>
        <end position="29"/>
    </location>
</feature>
<evidence type="ECO:0000256" key="1">
    <source>
        <dbReference type="ARBA" id="ARBA00004141"/>
    </source>
</evidence>
<keyword evidence="5 6" id="KW-0472">Membrane</keyword>
<feature type="transmembrane region" description="Helical" evidence="6">
    <location>
        <begin position="138"/>
        <end position="161"/>
    </location>
</feature>
<comment type="similarity">
    <text evidence="2">Belongs to the autoinducer-2 exporter (AI-2E) (TC 2.A.86) family.</text>
</comment>
<evidence type="ECO:0000313" key="8">
    <source>
        <dbReference type="Proteomes" id="UP000286288"/>
    </source>
</evidence>
<feature type="transmembrane region" description="Helical" evidence="6">
    <location>
        <begin position="35"/>
        <end position="54"/>
    </location>
</feature>
<evidence type="ECO:0000256" key="6">
    <source>
        <dbReference type="SAM" id="Phobius"/>
    </source>
</evidence>
<protein>
    <submittedName>
        <fullName evidence="7">AI-2E family transporter</fullName>
    </submittedName>
</protein>
<evidence type="ECO:0000256" key="3">
    <source>
        <dbReference type="ARBA" id="ARBA00022692"/>
    </source>
</evidence>
<accession>A0A415EWK1</accession>
<comment type="caution">
    <text evidence="7">The sequence shown here is derived from an EMBL/GenBank/DDBJ whole genome shotgun (WGS) entry which is preliminary data.</text>
</comment>
<reference evidence="7 8" key="1">
    <citation type="submission" date="2018-08" db="EMBL/GenBank/DDBJ databases">
        <title>A genome reference for cultivated species of the human gut microbiota.</title>
        <authorList>
            <person name="Zou Y."/>
            <person name="Xue W."/>
            <person name="Luo G."/>
        </authorList>
    </citation>
    <scope>NUCLEOTIDE SEQUENCE [LARGE SCALE GENOMIC DNA]</scope>
    <source>
        <strain evidence="7 8">AF48-16</strain>
    </source>
</reference>
<feature type="transmembrane region" description="Helical" evidence="6">
    <location>
        <begin position="264"/>
        <end position="283"/>
    </location>
</feature>
<gene>
    <name evidence="7" type="ORF">DW084_02755</name>
</gene>
<name>A0A415EWK1_ENTCA</name>
<proteinExistence type="inferred from homology"/>
<feature type="transmembrane region" description="Helical" evidence="6">
    <location>
        <begin position="66"/>
        <end position="88"/>
    </location>
</feature>
<evidence type="ECO:0000256" key="4">
    <source>
        <dbReference type="ARBA" id="ARBA00022989"/>
    </source>
</evidence>
<evidence type="ECO:0000256" key="2">
    <source>
        <dbReference type="ARBA" id="ARBA00009773"/>
    </source>
</evidence>
<keyword evidence="4 6" id="KW-1133">Transmembrane helix</keyword>